<dbReference type="EMBL" id="PDUG01000002">
    <property type="protein sequence ID" value="PIC46200.1"/>
    <property type="molecule type" value="Genomic_DNA"/>
</dbReference>
<evidence type="ECO:0000313" key="2">
    <source>
        <dbReference type="EMBL" id="PIC46200.1"/>
    </source>
</evidence>
<comment type="caution">
    <text evidence="2">The sequence shown here is derived from an EMBL/GenBank/DDBJ whole genome shotgun (WGS) entry which is preliminary data.</text>
</comment>
<protein>
    <submittedName>
        <fullName evidence="2">Uncharacterized protein</fullName>
    </submittedName>
</protein>
<reference evidence="3" key="1">
    <citation type="submission" date="2017-10" db="EMBL/GenBank/DDBJ databases">
        <title>Rapid genome shrinkage in a self-fertile nematode reveals novel sperm competition proteins.</title>
        <authorList>
            <person name="Yin D."/>
            <person name="Schwarz E.M."/>
            <person name="Thomas C.G."/>
            <person name="Felde R.L."/>
            <person name="Korf I.F."/>
            <person name="Cutter A.D."/>
            <person name="Schartner C.M."/>
            <person name="Ralston E.J."/>
            <person name="Meyer B.J."/>
            <person name="Haag E.S."/>
        </authorList>
    </citation>
    <scope>NUCLEOTIDE SEQUENCE [LARGE SCALE GENOMIC DNA]</scope>
    <source>
        <strain evidence="3">JU1422</strain>
    </source>
</reference>
<name>A0A2G5V393_9PELO</name>
<accession>A0A2G5V393</accession>
<evidence type="ECO:0000256" key="1">
    <source>
        <dbReference type="SAM" id="MobiDB-lite"/>
    </source>
</evidence>
<dbReference type="OrthoDB" id="5872587at2759"/>
<feature type="compositionally biased region" description="Polar residues" evidence="1">
    <location>
        <begin position="10"/>
        <end position="26"/>
    </location>
</feature>
<keyword evidence="3" id="KW-1185">Reference proteome</keyword>
<organism evidence="2 3">
    <name type="scientific">Caenorhabditis nigoni</name>
    <dbReference type="NCBI Taxonomy" id="1611254"/>
    <lineage>
        <taxon>Eukaryota</taxon>
        <taxon>Metazoa</taxon>
        <taxon>Ecdysozoa</taxon>
        <taxon>Nematoda</taxon>
        <taxon>Chromadorea</taxon>
        <taxon>Rhabditida</taxon>
        <taxon>Rhabditina</taxon>
        <taxon>Rhabditomorpha</taxon>
        <taxon>Rhabditoidea</taxon>
        <taxon>Rhabditidae</taxon>
        <taxon>Peloderinae</taxon>
        <taxon>Caenorhabditis</taxon>
    </lineage>
</organism>
<gene>
    <name evidence="2" type="primary">Cnig_chr_II.g5966</name>
    <name evidence="2" type="ORF">B9Z55_005966</name>
</gene>
<evidence type="ECO:0000313" key="3">
    <source>
        <dbReference type="Proteomes" id="UP000230233"/>
    </source>
</evidence>
<proteinExistence type="predicted"/>
<dbReference type="AlphaFoldDB" id="A0A2G5V393"/>
<feature type="region of interest" description="Disordered" evidence="1">
    <location>
        <begin position="1"/>
        <end position="26"/>
    </location>
</feature>
<dbReference type="Proteomes" id="UP000230233">
    <property type="component" value="Chromosome II"/>
</dbReference>
<sequence length="122" mass="14325">MLAALKFSPNHPSQKNNDTIPTETELQNASTPEAYYELKSLWRQRIDCQFLFERSVTTGIEFLDARFPSIRVIFKKAFEEKHPRNGVIDKTTVDVIMNEYSHITGRVIKAIQEVLYRFEWDD</sequence>